<dbReference type="EMBL" id="JAIXMP010000002">
    <property type="protein sequence ID" value="KAI9277173.1"/>
    <property type="molecule type" value="Genomic_DNA"/>
</dbReference>
<dbReference type="InterPro" id="IPR051604">
    <property type="entry name" value="Ergot_Alk_Oxidoreductase"/>
</dbReference>
<keyword evidence="3" id="KW-1185">Reference proteome</keyword>
<dbReference type="Pfam" id="PF05368">
    <property type="entry name" value="NmrA"/>
    <property type="match status" value="1"/>
</dbReference>
<evidence type="ECO:0000313" key="2">
    <source>
        <dbReference type="EMBL" id="KAI9277173.1"/>
    </source>
</evidence>
<dbReference type="AlphaFoldDB" id="A0AAD5PIW6"/>
<dbReference type="Gene3D" id="3.40.50.720">
    <property type="entry name" value="NAD(P)-binding Rossmann-like Domain"/>
    <property type="match status" value="1"/>
</dbReference>
<sequence length="305" mass="34210">MGNFTEKETNTKERIYVVGGTGNLGSLVVQELVKSGNSITVYARSPQKVQQHDAITVVQGDYSDLIPLKKSIPGHTRLFLMVGEVSNIRDVVVAISKIAYAADIQQIVEISVKRLPWRKFLITDGHIEAEKIVYALPERQKNNNNGVTTTKSFVSLRPTNFMSNVVVYYLDSIKNENTLIDTADPNEPQEWTSNTDIAEVAAKILRDPTEKHQDAAYGLVSDIKTPLERVEILSKVLGRTITYKQVSAQEMYDKFVKTDGMDHATAYYLASYQDVDPVTRGLPILLGRAPETFETWVIKNKNLFL</sequence>
<gene>
    <name evidence="2" type="ORF">BDA99DRAFT_495066</name>
</gene>
<comment type="caution">
    <text evidence="2">The sequence shown here is derived from an EMBL/GenBank/DDBJ whole genome shotgun (WGS) entry which is preliminary data.</text>
</comment>
<name>A0AAD5PIW6_9FUNG</name>
<evidence type="ECO:0000259" key="1">
    <source>
        <dbReference type="Pfam" id="PF05368"/>
    </source>
</evidence>
<protein>
    <recommendedName>
        <fullName evidence="1">NmrA-like domain-containing protein</fullName>
    </recommendedName>
</protein>
<proteinExistence type="predicted"/>
<dbReference type="InterPro" id="IPR008030">
    <property type="entry name" value="NmrA-like"/>
</dbReference>
<organism evidence="2 3">
    <name type="scientific">Phascolomyces articulosus</name>
    <dbReference type="NCBI Taxonomy" id="60185"/>
    <lineage>
        <taxon>Eukaryota</taxon>
        <taxon>Fungi</taxon>
        <taxon>Fungi incertae sedis</taxon>
        <taxon>Mucoromycota</taxon>
        <taxon>Mucoromycotina</taxon>
        <taxon>Mucoromycetes</taxon>
        <taxon>Mucorales</taxon>
        <taxon>Lichtheimiaceae</taxon>
        <taxon>Phascolomyces</taxon>
    </lineage>
</organism>
<dbReference type="PANTHER" id="PTHR43162">
    <property type="match status" value="1"/>
</dbReference>
<reference evidence="2" key="2">
    <citation type="submission" date="2023-02" db="EMBL/GenBank/DDBJ databases">
        <authorList>
            <consortium name="DOE Joint Genome Institute"/>
            <person name="Mondo S.J."/>
            <person name="Chang Y."/>
            <person name="Wang Y."/>
            <person name="Ahrendt S."/>
            <person name="Andreopoulos W."/>
            <person name="Barry K."/>
            <person name="Beard J."/>
            <person name="Benny G.L."/>
            <person name="Blankenship S."/>
            <person name="Bonito G."/>
            <person name="Cuomo C."/>
            <person name="Desiro A."/>
            <person name="Gervers K.A."/>
            <person name="Hundley H."/>
            <person name="Kuo A."/>
            <person name="LaButti K."/>
            <person name="Lang B.F."/>
            <person name="Lipzen A."/>
            <person name="O'Donnell K."/>
            <person name="Pangilinan J."/>
            <person name="Reynolds N."/>
            <person name="Sandor L."/>
            <person name="Smith M.W."/>
            <person name="Tsang A."/>
            <person name="Grigoriev I.V."/>
            <person name="Stajich J.E."/>
            <person name="Spatafora J.W."/>
        </authorList>
    </citation>
    <scope>NUCLEOTIDE SEQUENCE</scope>
    <source>
        <strain evidence="2">RSA 2281</strain>
    </source>
</reference>
<accession>A0AAD5PIW6</accession>
<dbReference type="SUPFAM" id="SSF51735">
    <property type="entry name" value="NAD(P)-binding Rossmann-fold domains"/>
    <property type="match status" value="1"/>
</dbReference>
<evidence type="ECO:0000313" key="3">
    <source>
        <dbReference type="Proteomes" id="UP001209540"/>
    </source>
</evidence>
<dbReference type="InterPro" id="IPR036291">
    <property type="entry name" value="NAD(P)-bd_dom_sf"/>
</dbReference>
<feature type="domain" description="NmrA-like" evidence="1">
    <location>
        <begin position="12"/>
        <end position="255"/>
    </location>
</feature>
<reference evidence="2" key="1">
    <citation type="journal article" date="2022" name="IScience">
        <title>Evolution of zygomycete secretomes and the origins of terrestrial fungal ecologies.</title>
        <authorList>
            <person name="Chang Y."/>
            <person name="Wang Y."/>
            <person name="Mondo S."/>
            <person name="Ahrendt S."/>
            <person name="Andreopoulos W."/>
            <person name="Barry K."/>
            <person name="Beard J."/>
            <person name="Benny G.L."/>
            <person name="Blankenship S."/>
            <person name="Bonito G."/>
            <person name="Cuomo C."/>
            <person name="Desiro A."/>
            <person name="Gervers K.A."/>
            <person name="Hundley H."/>
            <person name="Kuo A."/>
            <person name="LaButti K."/>
            <person name="Lang B.F."/>
            <person name="Lipzen A."/>
            <person name="O'Donnell K."/>
            <person name="Pangilinan J."/>
            <person name="Reynolds N."/>
            <person name="Sandor L."/>
            <person name="Smith M.E."/>
            <person name="Tsang A."/>
            <person name="Grigoriev I.V."/>
            <person name="Stajich J.E."/>
            <person name="Spatafora J.W."/>
        </authorList>
    </citation>
    <scope>NUCLEOTIDE SEQUENCE</scope>
    <source>
        <strain evidence="2">RSA 2281</strain>
    </source>
</reference>
<dbReference type="Proteomes" id="UP001209540">
    <property type="component" value="Unassembled WGS sequence"/>
</dbReference>
<dbReference type="PANTHER" id="PTHR43162:SF1">
    <property type="entry name" value="PRESTALK A DIFFERENTIATION PROTEIN A"/>
    <property type="match status" value="1"/>
</dbReference>
<dbReference type="Gene3D" id="3.90.25.10">
    <property type="entry name" value="UDP-galactose 4-epimerase, domain 1"/>
    <property type="match status" value="1"/>
</dbReference>